<sequence length="506" mass="52481">MVAGWGQGRQLTLEPPPERRPPGATVGVVDSMAAELAALRAAVALGGVLDPADPAAGFVRDERGLLPSHPAAVLRPRSTEQVATAVALCARHGVPVVPFAGGTGLVGGAVPLGEASQLVLSVRALDRIRSVDAADFALTAEAGCVVADVQRTAEEAGLLFPLRLASEGSCRIGGVVATNAGGSNVLRYGMTRDLVLGLEAVLPDGRIWHGLRSLRKDNSGYDLKQLLIGSEGTLGVVTAATLRLFPRPGHRAVALLALPGLAPLAGLLALAREVCEDRLTALELFGRTGLELVLRHLTGHRDPFARPHPQYLLVEASAGRDGAALTAQLEHFLAEAIERGWALDAVPALDRPQAQALWGLREALPEAEKRAGGAVKHDVGVPLGALGAFVAAAAERLARRYPAAVLNAFGHVGDGNVHLNVLVPAGTDRAALSALVYELVQEYAGTISAEHGIGVLKREALTQVRSPLELALLRAVKDALDPHGIMNPGKLLAAAPPAQDGGSTPK</sequence>
<dbReference type="Pfam" id="PF01565">
    <property type="entry name" value="FAD_binding_4"/>
    <property type="match status" value="1"/>
</dbReference>
<dbReference type="InterPro" id="IPR016166">
    <property type="entry name" value="FAD-bd_PCMH"/>
</dbReference>
<accession>A0ABP4GUS4</accession>
<dbReference type="PANTHER" id="PTHR43716">
    <property type="entry name" value="D-2-HYDROXYGLUTARATE DEHYDROGENASE, MITOCHONDRIAL"/>
    <property type="match status" value="1"/>
</dbReference>
<feature type="domain" description="FAD-binding PCMH-type" evidence="5">
    <location>
        <begin position="66"/>
        <end position="247"/>
    </location>
</feature>
<dbReference type="SUPFAM" id="SSF55103">
    <property type="entry name" value="FAD-linked oxidases, C-terminal domain"/>
    <property type="match status" value="1"/>
</dbReference>
<feature type="region of interest" description="Disordered" evidence="4">
    <location>
        <begin position="1"/>
        <end position="24"/>
    </location>
</feature>
<evidence type="ECO:0000259" key="5">
    <source>
        <dbReference type="PROSITE" id="PS51387"/>
    </source>
</evidence>
<evidence type="ECO:0000256" key="3">
    <source>
        <dbReference type="ARBA" id="ARBA00022827"/>
    </source>
</evidence>
<comment type="caution">
    <text evidence="6">The sequence shown here is derived from an EMBL/GenBank/DDBJ whole genome shotgun (WGS) entry which is preliminary data.</text>
</comment>
<organism evidence="6 7">
    <name type="scientific">Kitasatospora nipponensis</name>
    <dbReference type="NCBI Taxonomy" id="258049"/>
    <lineage>
        <taxon>Bacteria</taxon>
        <taxon>Bacillati</taxon>
        <taxon>Actinomycetota</taxon>
        <taxon>Actinomycetes</taxon>
        <taxon>Kitasatosporales</taxon>
        <taxon>Streptomycetaceae</taxon>
        <taxon>Kitasatospora</taxon>
    </lineage>
</organism>
<name>A0ABP4GUS4_9ACTN</name>
<dbReference type="InterPro" id="IPR016171">
    <property type="entry name" value="Vanillyl_alc_oxidase_C-sub2"/>
</dbReference>
<dbReference type="Pfam" id="PF02913">
    <property type="entry name" value="FAD-oxidase_C"/>
    <property type="match status" value="1"/>
</dbReference>
<evidence type="ECO:0000256" key="4">
    <source>
        <dbReference type="SAM" id="MobiDB-lite"/>
    </source>
</evidence>
<dbReference type="PANTHER" id="PTHR43716:SF2">
    <property type="entry name" value="BLL6224 PROTEIN"/>
    <property type="match status" value="1"/>
</dbReference>
<dbReference type="InterPro" id="IPR004113">
    <property type="entry name" value="FAD-bd_oxidored_4_C"/>
</dbReference>
<dbReference type="PROSITE" id="PS51387">
    <property type="entry name" value="FAD_PCMH"/>
    <property type="match status" value="1"/>
</dbReference>
<evidence type="ECO:0000256" key="2">
    <source>
        <dbReference type="ARBA" id="ARBA00022630"/>
    </source>
</evidence>
<dbReference type="Gene3D" id="3.30.70.2740">
    <property type="match status" value="1"/>
</dbReference>
<dbReference type="InterPro" id="IPR016164">
    <property type="entry name" value="FAD-linked_Oxase-like_C"/>
</dbReference>
<comment type="similarity">
    <text evidence="1">Belongs to the FAD-binding oxidoreductase/transferase type 4 family.</text>
</comment>
<dbReference type="InterPro" id="IPR051264">
    <property type="entry name" value="FAD-oxidored/transferase_4"/>
</dbReference>
<dbReference type="InterPro" id="IPR006094">
    <property type="entry name" value="Oxid_FAD_bind_N"/>
</dbReference>
<reference evidence="7" key="1">
    <citation type="journal article" date="2019" name="Int. J. Syst. Evol. Microbiol.">
        <title>The Global Catalogue of Microorganisms (GCM) 10K type strain sequencing project: providing services to taxonomists for standard genome sequencing and annotation.</title>
        <authorList>
            <consortium name="The Broad Institute Genomics Platform"/>
            <consortium name="The Broad Institute Genome Sequencing Center for Infectious Disease"/>
            <person name="Wu L."/>
            <person name="Ma J."/>
        </authorList>
    </citation>
    <scope>NUCLEOTIDE SEQUENCE [LARGE SCALE GENOMIC DNA]</scope>
    <source>
        <strain evidence="7">JCM 13004</strain>
    </source>
</reference>
<evidence type="ECO:0000256" key="1">
    <source>
        <dbReference type="ARBA" id="ARBA00008000"/>
    </source>
</evidence>
<proteinExistence type="inferred from homology"/>
<dbReference type="Gene3D" id="1.10.45.10">
    <property type="entry name" value="Vanillyl-alcohol Oxidase, Chain A, domain 4"/>
    <property type="match status" value="1"/>
</dbReference>
<keyword evidence="7" id="KW-1185">Reference proteome</keyword>
<dbReference type="InterPro" id="IPR036318">
    <property type="entry name" value="FAD-bd_PCMH-like_sf"/>
</dbReference>
<dbReference type="Gene3D" id="3.30.70.2190">
    <property type="match status" value="1"/>
</dbReference>
<evidence type="ECO:0000313" key="6">
    <source>
        <dbReference type="EMBL" id="GAA1236297.1"/>
    </source>
</evidence>
<gene>
    <name evidence="6" type="ORF">GCM10009665_28070</name>
</gene>
<dbReference type="Proteomes" id="UP001500037">
    <property type="component" value="Unassembled WGS sequence"/>
</dbReference>
<dbReference type="InterPro" id="IPR016169">
    <property type="entry name" value="FAD-bd_PCMH_sub2"/>
</dbReference>
<keyword evidence="2" id="KW-0285">Flavoprotein</keyword>
<protein>
    <submittedName>
        <fullName evidence="6">FAD-binding oxidoreductase</fullName>
    </submittedName>
</protein>
<dbReference type="SUPFAM" id="SSF56176">
    <property type="entry name" value="FAD-binding/transporter-associated domain-like"/>
    <property type="match status" value="1"/>
</dbReference>
<dbReference type="EMBL" id="BAAALF010000039">
    <property type="protein sequence ID" value="GAA1236297.1"/>
    <property type="molecule type" value="Genomic_DNA"/>
</dbReference>
<evidence type="ECO:0000313" key="7">
    <source>
        <dbReference type="Proteomes" id="UP001500037"/>
    </source>
</evidence>
<dbReference type="Gene3D" id="3.30.465.10">
    <property type="match status" value="1"/>
</dbReference>
<keyword evidence="3" id="KW-0274">FAD</keyword>